<name>A0A967EXS6_9PROT</name>
<keyword evidence="1" id="KW-0813">Transport</keyword>
<dbReference type="SUPFAM" id="SSF50331">
    <property type="entry name" value="MOP-like"/>
    <property type="match status" value="1"/>
</dbReference>
<dbReference type="GO" id="GO:0043190">
    <property type="term" value="C:ATP-binding cassette (ABC) transporter complex"/>
    <property type="evidence" value="ECO:0007669"/>
    <property type="project" value="InterPro"/>
</dbReference>
<dbReference type="Gene3D" id="2.40.50.100">
    <property type="match status" value="1"/>
</dbReference>
<evidence type="ECO:0000259" key="4">
    <source>
        <dbReference type="PROSITE" id="PS50893"/>
    </source>
</evidence>
<keyword evidence="3 5" id="KW-0067">ATP-binding</keyword>
<dbReference type="SMART" id="SM00382">
    <property type="entry name" value="AAA"/>
    <property type="match status" value="1"/>
</dbReference>
<dbReference type="PANTHER" id="PTHR42781:SF4">
    <property type="entry name" value="SPERMIDINE_PUTRESCINE IMPORT ATP-BINDING PROTEIN POTA"/>
    <property type="match status" value="1"/>
</dbReference>
<dbReference type="InterPro" id="IPR003439">
    <property type="entry name" value="ABC_transporter-like_ATP-bd"/>
</dbReference>
<evidence type="ECO:0000313" key="6">
    <source>
        <dbReference type="Proteomes" id="UP000761264"/>
    </source>
</evidence>
<proteinExistence type="predicted"/>
<dbReference type="GO" id="GO:0015697">
    <property type="term" value="P:quaternary ammonium group transport"/>
    <property type="evidence" value="ECO:0007669"/>
    <property type="project" value="UniProtKB-ARBA"/>
</dbReference>
<dbReference type="GO" id="GO:0022857">
    <property type="term" value="F:transmembrane transporter activity"/>
    <property type="evidence" value="ECO:0007669"/>
    <property type="project" value="InterPro"/>
</dbReference>
<dbReference type="Proteomes" id="UP000761264">
    <property type="component" value="Unassembled WGS sequence"/>
</dbReference>
<evidence type="ECO:0000256" key="2">
    <source>
        <dbReference type="ARBA" id="ARBA00022741"/>
    </source>
</evidence>
<gene>
    <name evidence="5" type="ORF">HBA54_12345</name>
</gene>
<dbReference type="AlphaFoldDB" id="A0A967EXS6"/>
<accession>A0A967EXS6</accession>
<dbReference type="PROSITE" id="PS50893">
    <property type="entry name" value="ABC_TRANSPORTER_2"/>
    <property type="match status" value="1"/>
</dbReference>
<dbReference type="FunFam" id="3.40.50.300:FF:000425">
    <property type="entry name" value="Probable ABC transporter, ATP-binding subunit"/>
    <property type="match status" value="1"/>
</dbReference>
<dbReference type="SUPFAM" id="SSF52540">
    <property type="entry name" value="P-loop containing nucleoside triphosphate hydrolases"/>
    <property type="match status" value="1"/>
</dbReference>
<dbReference type="GO" id="GO:0016887">
    <property type="term" value="F:ATP hydrolysis activity"/>
    <property type="evidence" value="ECO:0007669"/>
    <property type="project" value="InterPro"/>
</dbReference>
<dbReference type="PROSITE" id="PS00211">
    <property type="entry name" value="ABC_TRANSPORTER_1"/>
    <property type="match status" value="1"/>
</dbReference>
<dbReference type="InterPro" id="IPR050093">
    <property type="entry name" value="ABC_SmlMolc_Importer"/>
</dbReference>
<evidence type="ECO:0000313" key="5">
    <source>
        <dbReference type="EMBL" id="NIA69382.1"/>
    </source>
</evidence>
<dbReference type="GO" id="GO:0005524">
    <property type="term" value="F:ATP binding"/>
    <property type="evidence" value="ECO:0007669"/>
    <property type="project" value="UniProtKB-KW"/>
</dbReference>
<dbReference type="PANTHER" id="PTHR42781">
    <property type="entry name" value="SPERMIDINE/PUTRESCINE IMPORT ATP-BINDING PROTEIN POTA"/>
    <property type="match status" value="1"/>
</dbReference>
<dbReference type="Pfam" id="PF00005">
    <property type="entry name" value="ABC_tran"/>
    <property type="match status" value="1"/>
</dbReference>
<protein>
    <submittedName>
        <fullName evidence="5">ABC transporter ATP-binding protein</fullName>
    </submittedName>
</protein>
<dbReference type="InterPro" id="IPR017871">
    <property type="entry name" value="ABC_transporter-like_CS"/>
</dbReference>
<dbReference type="InterPro" id="IPR027417">
    <property type="entry name" value="P-loop_NTPase"/>
</dbReference>
<keyword evidence="2" id="KW-0547">Nucleotide-binding</keyword>
<feature type="domain" description="ABC transporter" evidence="4">
    <location>
        <begin position="15"/>
        <end position="249"/>
    </location>
</feature>
<dbReference type="InterPro" id="IPR003593">
    <property type="entry name" value="AAA+_ATPase"/>
</dbReference>
<dbReference type="InterPro" id="IPR008995">
    <property type="entry name" value="Mo/tungstate-bd_C_term_dom"/>
</dbReference>
<keyword evidence="6" id="KW-1185">Reference proteome</keyword>
<evidence type="ECO:0000256" key="1">
    <source>
        <dbReference type="ARBA" id="ARBA00022448"/>
    </source>
</evidence>
<comment type="caution">
    <text evidence="5">The sequence shown here is derived from an EMBL/GenBank/DDBJ whole genome shotgun (WGS) entry which is preliminary data.</text>
</comment>
<evidence type="ECO:0000256" key="3">
    <source>
        <dbReference type="ARBA" id="ARBA00022840"/>
    </source>
</evidence>
<sequence>MDSDPTISGENLPVLRLQNISRTFGSGRIVAVDDLSLDVYPGEIVSILGPSGCGKTTTMRLIAGLDEPTGGDIEVFGKSVNGQPPHRRNIGLVFQSLAIFPHMSVHKNVAFGLRMKGVERRTIDQKVEEVLDLVHLPAAEYGARMPSQLSGGQLQRVALARTLATEPSLVLFDEPMAALDRRLRDYMAVELRSIQKSLNVAAVYVTHDQETASAMSDRIVIMEAGKVVQVGTPEEVYERPGNRFVATFLGDMNFLEAGSVGVWSDGSRTVHIADGSLVVADEISGRREGGSVMVRPEHVELMTLEPNGPGLSGRISETQFSSGFYRSRICLSDGQEVLTRSTENTAVVCGVGAKIWLKIKQGRARMLRS</sequence>
<dbReference type="Gene3D" id="3.40.50.300">
    <property type="entry name" value="P-loop containing nucleotide triphosphate hydrolases"/>
    <property type="match status" value="1"/>
</dbReference>
<reference evidence="5" key="1">
    <citation type="submission" date="2020-03" db="EMBL/GenBank/DDBJ databases">
        <title>Genome of Pelagibius litoralis DSM 21314T.</title>
        <authorList>
            <person name="Wang G."/>
        </authorList>
    </citation>
    <scope>NUCLEOTIDE SEQUENCE</scope>
    <source>
        <strain evidence="5">DSM 21314</strain>
    </source>
</reference>
<dbReference type="EMBL" id="JAAQPH010000008">
    <property type="protein sequence ID" value="NIA69382.1"/>
    <property type="molecule type" value="Genomic_DNA"/>
</dbReference>
<organism evidence="5 6">
    <name type="scientific">Pelagibius litoralis</name>
    <dbReference type="NCBI Taxonomy" id="374515"/>
    <lineage>
        <taxon>Bacteria</taxon>
        <taxon>Pseudomonadati</taxon>
        <taxon>Pseudomonadota</taxon>
        <taxon>Alphaproteobacteria</taxon>
        <taxon>Rhodospirillales</taxon>
        <taxon>Rhodovibrionaceae</taxon>
        <taxon>Pelagibius</taxon>
    </lineage>
</organism>